<sequence>MWSSFTLPREMDAYRHWNAFAQPGGGATPDHGQVLPLVFQLANQGQYQRLMNEVDRLRGLGGPGPYVSDMNPNGAGDRQVVVYAKPDDIADLVALRNPQTVVIEESAALPEAAFPAPFNAGPSASYPGLGPDAVISGVIDFGMAIANARFRAGLNESRIAAFWNMNASEQGGSVPHHQEFLKAQIDAGLAAHTYNGIVDEEAFNRAFGLAGGTARVQRPAARSRTHGTFISDLAAGEEMGPGDRNPIIAVQLPAEIVGDTYGVHFNAVVREAVSYIMGQAGSLSAEVAAAHGLGSDFRLPVVINISFGTYAGRHDGLSTLERYFDDMIGLDGLKAICLPVGNGHESRSHARYTGAELASPQQMMLRVQPDSRLSEFVQVWLPAGVSGADLALKITPPLGPELDLATIVPGTVWEWDQGGVTARLYQQEDVPEDMPGEARVKVTLALRPSESAPTGGAWMIRVAANLAPEQVLDMWVERGDTPDGFVPKGRQAYFDDPEYRLYNAIGGIEQHDRPEARVKRAGTISPIATGRETTVLASHRAQDFKMSTFSSAGPVTAQVGSASYRDGPDLSYPSEKSAVRDFIGAAGSASGSVRYYRGTSFSSAMAARAYVGMLMADPSLTPAALRTALKAEAAAAEANASPGTRPAETAERMGAGRL</sequence>
<name>A0A840WTT7_9RHOB</name>
<dbReference type="RefSeq" id="WP_184008381.1">
    <property type="nucleotide sequence ID" value="NZ_JACIJS010000001.1"/>
</dbReference>
<keyword evidence="4" id="KW-1185">Reference proteome</keyword>
<organism evidence="3 4">
    <name type="scientific">Rubricella aquisinus</name>
    <dbReference type="NCBI Taxonomy" id="2028108"/>
    <lineage>
        <taxon>Bacteria</taxon>
        <taxon>Pseudomonadati</taxon>
        <taxon>Pseudomonadota</taxon>
        <taxon>Alphaproteobacteria</taxon>
        <taxon>Rhodobacterales</taxon>
        <taxon>Paracoccaceae</taxon>
        <taxon>Rubricella</taxon>
    </lineage>
</organism>
<protein>
    <recommendedName>
        <fullName evidence="2">Peptidase S8/S53 domain-containing protein</fullName>
    </recommendedName>
</protein>
<dbReference type="InterPro" id="IPR000209">
    <property type="entry name" value="Peptidase_S8/S53_dom"/>
</dbReference>
<reference evidence="3 4" key="1">
    <citation type="submission" date="2020-08" db="EMBL/GenBank/DDBJ databases">
        <title>Genomic Encyclopedia of Type Strains, Phase IV (KMG-IV): sequencing the most valuable type-strain genomes for metagenomic binning, comparative biology and taxonomic classification.</title>
        <authorList>
            <person name="Goeker M."/>
        </authorList>
    </citation>
    <scope>NUCLEOTIDE SEQUENCE [LARGE SCALE GENOMIC DNA]</scope>
    <source>
        <strain evidence="3 4">DSM 103377</strain>
    </source>
</reference>
<gene>
    <name evidence="3" type="ORF">FHS89_000628</name>
</gene>
<dbReference type="Proteomes" id="UP000553766">
    <property type="component" value="Unassembled WGS sequence"/>
</dbReference>
<dbReference type="Gene3D" id="3.40.50.200">
    <property type="entry name" value="Peptidase S8/S53 domain"/>
    <property type="match status" value="1"/>
</dbReference>
<dbReference type="SUPFAM" id="SSF52743">
    <property type="entry name" value="Subtilisin-like"/>
    <property type="match status" value="1"/>
</dbReference>
<proteinExistence type="predicted"/>
<dbReference type="GO" id="GO:0004252">
    <property type="term" value="F:serine-type endopeptidase activity"/>
    <property type="evidence" value="ECO:0007669"/>
    <property type="project" value="InterPro"/>
</dbReference>
<feature type="domain" description="Peptidase S8/S53" evidence="2">
    <location>
        <begin position="534"/>
        <end position="637"/>
    </location>
</feature>
<comment type="caution">
    <text evidence="3">The sequence shown here is derived from an EMBL/GenBank/DDBJ whole genome shotgun (WGS) entry which is preliminary data.</text>
</comment>
<evidence type="ECO:0000313" key="4">
    <source>
        <dbReference type="Proteomes" id="UP000553766"/>
    </source>
</evidence>
<dbReference type="AlphaFoldDB" id="A0A840WTT7"/>
<dbReference type="EMBL" id="JACIJS010000001">
    <property type="protein sequence ID" value="MBB5514630.1"/>
    <property type="molecule type" value="Genomic_DNA"/>
</dbReference>
<dbReference type="Pfam" id="PF00082">
    <property type="entry name" value="Peptidase_S8"/>
    <property type="match status" value="1"/>
</dbReference>
<evidence type="ECO:0000256" key="1">
    <source>
        <dbReference type="SAM" id="MobiDB-lite"/>
    </source>
</evidence>
<dbReference type="InterPro" id="IPR036852">
    <property type="entry name" value="Peptidase_S8/S53_dom_sf"/>
</dbReference>
<dbReference type="GO" id="GO:0006508">
    <property type="term" value="P:proteolysis"/>
    <property type="evidence" value="ECO:0007669"/>
    <property type="project" value="InterPro"/>
</dbReference>
<evidence type="ECO:0000313" key="3">
    <source>
        <dbReference type="EMBL" id="MBB5514630.1"/>
    </source>
</evidence>
<dbReference type="Gene3D" id="2.60.120.1290">
    <property type="match status" value="1"/>
</dbReference>
<accession>A0A840WTT7</accession>
<feature type="region of interest" description="Disordered" evidence="1">
    <location>
        <begin position="635"/>
        <end position="658"/>
    </location>
</feature>
<evidence type="ECO:0000259" key="2">
    <source>
        <dbReference type="Pfam" id="PF00082"/>
    </source>
</evidence>